<reference evidence="3" key="1">
    <citation type="submission" date="2023-07" db="EMBL/GenBank/DDBJ databases">
        <title>A chromosome-level genome assembly of Lolium multiflorum.</title>
        <authorList>
            <person name="Chen Y."/>
            <person name="Copetti D."/>
            <person name="Kolliker R."/>
            <person name="Studer B."/>
        </authorList>
    </citation>
    <scope>NUCLEOTIDE SEQUENCE</scope>
    <source>
        <strain evidence="3">02402/16</strain>
        <tissue evidence="3">Leaf</tissue>
    </source>
</reference>
<dbReference type="AlphaFoldDB" id="A0AAD8QW56"/>
<gene>
    <name evidence="3" type="ORF">QYE76_033918</name>
</gene>
<keyword evidence="4" id="KW-1185">Reference proteome</keyword>
<comment type="caution">
    <text evidence="3">The sequence shown here is derived from an EMBL/GenBank/DDBJ whole genome shotgun (WGS) entry which is preliminary data.</text>
</comment>
<dbReference type="PANTHER" id="PTHR47074:SF73">
    <property type="entry name" value="OS04G0448401 PROTEIN"/>
    <property type="match status" value="1"/>
</dbReference>
<feature type="region of interest" description="Disordered" evidence="1">
    <location>
        <begin position="74"/>
        <end position="155"/>
    </location>
</feature>
<feature type="compositionally biased region" description="Basic and acidic residues" evidence="1">
    <location>
        <begin position="139"/>
        <end position="149"/>
    </location>
</feature>
<organism evidence="3 4">
    <name type="scientific">Lolium multiflorum</name>
    <name type="common">Italian ryegrass</name>
    <name type="synonym">Lolium perenne subsp. multiflorum</name>
    <dbReference type="NCBI Taxonomy" id="4521"/>
    <lineage>
        <taxon>Eukaryota</taxon>
        <taxon>Viridiplantae</taxon>
        <taxon>Streptophyta</taxon>
        <taxon>Embryophyta</taxon>
        <taxon>Tracheophyta</taxon>
        <taxon>Spermatophyta</taxon>
        <taxon>Magnoliopsida</taxon>
        <taxon>Liliopsida</taxon>
        <taxon>Poales</taxon>
        <taxon>Poaceae</taxon>
        <taxon>BOP clade</taxon>
        <taxon>Pooideae</taxon>
        <taxon>Poodae</taxon>
        <taxon>Poeae</taxon>
        <taxon>Poeae Chloroplast Group 2 (Poeae type)</taxon>
        <taxon>Loliodinae</taxon>
        <taxon>Loliinae</taxon>
        <taxon>Lolium</taxon>
    </lineage>
</organism>
<dbReference type="GO" id="GO:0003676">
    <property type="term" value="F:nucleic acid binding"/>
    <property type="evidence" value="ECO:0007669"/>
    <property type="project" value="InterPro"/>
</dbReference>
<evidence type="ECO:0000256" key="1">
    <source>
        <dbReference type="SAM" id="MobiDB-lite"/>
    </source>
</evidence>
<feature type="compositionally biased region" description="Acidic residues" evidence="1">
    <location>
        <begin position="85"/>
        <end position="116"/>
    </location>
</feature>
<sequence>MAAPASTSQPPGAESVRVYALHDSRWEFIADLGLSDGSHHAAAEAPEQATAQAEGEAKVLLVFCNKGSISGIAYLLPDAPRQSREDDEEEDEDEDDDGEVDEVDGEVGEDDDDVEDEHQHASTRTATDESSSNGSSANKENKHGTKEDADWGYWEDNTVDKTKFYGLVVQDDDGEEDASTETATDESSSNGSSADKDNKHGAKGDVDKDEEDDEDGKENEDGEVGEDEDEVGEENEDVEVDEDEHVKRVAVHLSGFEFGVTIYPGMSWDRLRQPQRFTSIVEGQEPHHVLLRVSSGAIGLWPAEVMFDGEGQMFLHNGALPAHTTLRPDTLSSSKRTMRLIAPSQGRVKVNVDAAVAKTSTKGAVGAVCRSFEGLYLGASATVYEGVTSPGILEALACREGLDVADDLGVDAIQVASDCLDVLKGLQGVNLGEYGSILMEIQARASSRGDTAFGHERREHNVEAHNLARFASSLPEGRYVWFLEPPSDIPINVTRDI</sequence>
<feature type="domain" description="RNase H type-1" evidence="2">
    <location>
        <begin position="351"/>
        <end position="471"/>
    </location>
</feature>
<evidence type="ECO:0000259" key="2">
    <source>
        <dbReference type="Pfam" id="PF13456"/>
    </source>
</evidence>
<evidence type="ECO:0000313" key="3">
    <source>
        <dbReference type="EMBL" id="KAK1610245.1"/>
    </source>
</evidence>
<dbReference type="GO" id="GO:0004523">
    <property type="term" value="F:RNA-DNA hybrid ribonuclease activity"/>
    <property type="evidence" value="ECO:0007669"/>
    <property type="project" value="InterPro"/>
</dbReference>
<dbReference type="PANTHER" id="PTHR47074">
    <property type="entry name" value="BNAC02G40300D PROTEIN"/>
    <property type="match status" value="1"/>
</dbReference>
<feature type="compositionally biased region" description="Polar residues" evidence="1">
    <location>
        <begin position="122"/>
        <end position="138"/>
    </location>
</feature>
<feature type="compositionally biased region" description="Basic and acidic residues" evidence="1">
    <location>
        <begin position="194"/>
        <end position="206"/>
    </location>
</feature>
<dbReference type="InterPro" id="IPR012337">
    <property type="entry name" value="RNaseH-like_sf"/>
</dbReference>
<protein>
    <recommendedName>
        <fullName evidence="2">RNase H type-1 domain-containing protein</fullName>
    </recommendedName>
</protein>
<dbReference type="SUPFAM" id="SSF53098">
    <property type="entry name" value="Ribonuclease H-like"/>
    <property type="match status" value="1"/>
</dbReference>
<dbReference type="Gene3D" id="3.30.420.10">
    <property type="entry name" value="Ribonuclease H-like superfamily/Ribonuclease H"/>
    <property type="match status" value="1"/>
</dbReference>
<accession>A0AAD8QW56</accession>
<feature type="region of interest" description="Disordered" evidence="1">
    <location>
        <begin position="173"/>
        <end position="245"/>
    </location>
</feature>
<dbReference type="InterPro" id="IPR002156">
    <property type="entry name" value="RNaseH_domain"/>
</dbReference>
<feature type="compositionally biased region" description="Low complexity" evidence="1">
    <location>
        <begin position="180"/>
        <end position="189"/>
    </location>
</feature>
<evidence type="ECO:0000313" key="4">
    <source>
        <dbReference type="Proteomes" id="UP001231189"/>
    </source>
</evidence>
<feature type="compositionally biased region" description="Acidic residues" evidence="1">
    <location>
        <begin position="207"/>
        <end position="243"/>
    </location>
</feature>
<dbReference type="EMBL" id="JAUUTY010000007">
    <property type="protein sequence ID" value="KAK1610245.1"/>
    <property type="molecule type" value="Genomic_DNA"/>
</dbReference>
<dbReference type="InterPro" id="IPR052929">
    <property type="entry name" value="RNase_H-like_EbsB-rel"/>
</dbReference>
<dbReference type="Proteomes" id="UP001231189">
    <property type="component" value="Unassembled WGS sequence"/>
</dbReference>
<dbReference type="CDD" id="cd06222">
    <property type="entry name" value="RNase_H_like"/>
    <property type="match status" value="1"/>
</dbReference>
<proteinExistence type="predicted"/>
<name>A0AAD8QW56_LOLMU</name>
<dbReference type="InterPro" id="IPR036397">
    <property type="entry name" value="RNaseH_sf"/>
</dbReference>
<dbReference type="Pfam" id="PF13456">
    <property type="entry name" value="RVT_3"/>
    <property type="match status" value="1"/>
</dbReference>
<dbReference type="InterPro" id="IPR044730">
    <property type="entry name" value="RNase_H-like_dom_plant"/>
</dbReference>